<dbReference type="Gene3D" id="2.20.110.10">
    <property type="entry name" value="Histone H3 K4-specific methyltransferase SET7/9 N-terminal domain"/>
    <property type="match status" value="2"/>
</dbReference>
<gene>
    <name evidence="1" type="ORF">METZ01_LOCUS276964</name>
</gene>
<proteinExistence type="predicted"/>
<dbReference type="SUPFAM" id="SSF82185">
    <property type="entry name" value="Histone H3 K4-specific methyltransferase SET7/9 N-terminal domain"/>
    <property type="match status" value="1"/>
</dbReference>
<reference evidence="1" key="1">
    <citation type="submission" date="2018-05" db="EMBL/GenBank/DDBJ databases">
        <authorList>
            <person name="Lanie J.A."/>
            <person name="Ng W.-L."/>
            <person name="Kazmierczak K.M."/>
            <person name="Andrzejewski T.M."/>
            <person name="Davidsen T.M."/>
            <person name="Wayne K.J."/>
            <person name="Tettelin H."/>
            <person name="Glass J.I."/>
            <person name="Rusch D."/>
            <person name="Podicherti R."/>
            <person name="Tsui H.-C.T."/>
            <person name="Winkler M.E."/>
        </authorList>
    </citation>
    <scope>NUCLEOTIDE SEQUENCE</scope>
</reference>
<protein>
    <recommendedName>
        <fullName evidence="2">Toxin-antitoxin system YwqK family antitoxin</fullName>
    </recommendedName>
</protein>
<organism evidence="1">
    <name type="scientific">marine metagenome</name>
    <dbReference type="NCBI Taxonomy" id="408172"/>
    <lineage>
        <taxon>unclassified sequences</taxon>
        <taxon>metagenomes</taxon>
        <taxon>ecological metagenomes</taxon>
    </lineage>
</organism>
<accession>A0A382KI03</accession>
<evidence type="ECO:0000313" key="1">
    <source>
        <dbReference type="EMBL" id="SVC24110.1"/>
    </source>
</evidence>
<dbReference type="InterPro" id="IPR011652">
    <property type="entry name" value="MORN_2"/>
</dbReference>
<dbReference type="Pfam" id="PF07661">
    <property type="entry name" value="MORN_2"/>
    <property type="match status" value="5"/>
</dbReference>
<evidence type="ECO:0008006" key="2">
    <source>
        <dbReference type="Google" id="ProtNLM"/>
    </source>
</evidence>
<feature type="non-terminal residue" evidence="1">
    <location>
        <position position="187"/>
    </location>
</feature>
<dbReference type="EMBL" id="UINC01080821">
    <property type="protein sequence ID" value="SVC24110.1"/>
    <property type="molecule type" value="Genomic_DNA"/>
</dbReference>
<dbReference type="AlphaFoldDB" id="A0A382KI03"/>
<name>A0A382KI03_9ZZZZ</name>
<sequence length="187" mass="21166">MLTLRRCVVGVVAVLLVGGLASAQTPTSSPCPSGQELREARYDTTSIQSRGCVGPDSEDNYRRQGHWEFFHPNGQKSGEGSYVDGNQGGETDLMGILIDGREGAWMFWYENGQKRWELTYRDGEREGLYTLWYENGQKIVELTYRDGEGEGLATEWHANGQKEAEGTLRDGEQEGLWTWWHENGQKR</sequence>